<evidence type="ECO:0000259" key="6">
    <source>
        <dbReference type="Pfam" id="PF01229"/>
    </source>
</evidence>
<evidence type="ECO:0000313" key="8">
    <source>
        <dbReference type="Proteomes" id="UP000245166"/>
    </source>
</evidence>
<keyword evidence="8" id="KW-1185">Reference proteome</keyword>
<gene>
    <name evidence="7" type="ORF">C8046_12175</name>
</gene>
<dbReference type="Pfam" id="PF01229">
    <property type="entry name" value="Glyco_hydro_39"/>
    <property type="match status" value="1"/>
</dbReference>
<dbReference type="Proteomes" id="UP000245166">
    <property type="component" value="Unassembled WGS sequence"/>
</dbReference>
<dbReference type="InterPro" id="IPR000514">
    <property type="entry name" value="Glyco_hydro_39"/>
</dbReference>
<dbReference type="RefSeq" id="WP_109229685.1">
    <property type="nucleotide sequence ID" value="NZ_PYHR01000002.1"/>
</dbReference>
<feature type="active site" description="Proton donor" evidence="4">
    <location>
        <position position="160"/>
    </location>
</feature>
<dbReference type="PANTHER" id="PTHR12631:SF10">
    <property type="entry name" value="BETA-XYLOSIDASE-LIKE PROTEIN-RELATED"/>
    <property type="match status" value="1"/>
</dbReference>
<evidence type="ECO:0000256" key="2">
    <source>
        <dbReference type="ARBA" id="ARBA00022801"/>
    </source>
</evidence>
<dbReference type="PRINTS" id="PR00745">
    <property type="entry name" value="GLHYDRLASE39"/>
</dbReference>
<reference evidence="7 8" key="1">
    <citation type="submission" date="2018-03" db="EMBL/GenBank/DDBJ databases">
        <title>Genome assembly of novel Miniimonas species PCH200.</title>
        <authorList>
            <person name="Thakur V."/>
            <person name="Kumar V."/>
            <person name="Singh D."/>
        </authorList>
    </citation>
    <scope>NUCLEOTIDE SEQUENCE [LARGE SCALE GENOMIC DNA]</scope>
    <source>
        <strain evidence="7 8">PCH200</strain>
    </source>
</reference>
<evidence type="ECO:0000256" key="3">
    <source>
        <dbReference type="ARBA" id="ARBA00023295"/>
    </source>
</evidence>
<evidence type="ECO:0000256" key="4">
    <source>
        <dbReference type="PIRSR" id="PIRSR600514-1"/>
    </source>
</evidence>
<dbReference type="EMBL" id="PYHR01000002">
    <property type="protein sequence ID" value="PWD51304.1"/>
    <property type="molecule type" value="Genomic_DNA"/>
</dbReference>
<feature type="domain" description="Glycosyl hydrolases family 39 N-terminal catalytic" evidence="6">
    <location>
        <begin position="7"/>
        <end position="460"/>
    </location>
</feature>
<sequence length="503" mass="54835">MTHVLVPATPQRTLTDAWRACVGTGRTREVLHADYRDSLALVQREITFGATRAHGILHDDMGLVRRYEHEGVAGTRYSFSYVDLVIDTWLEAGIAPFLELGFMPRDLASGEQTIFWWQGNVTPPRDAREWADLVAALLRHLVARYGVEQVRTWPVEVWNEPNLPDFWSGSEADYHDLYEVTAHAVKEVDAEIAVGGPAVSPGADDWLPRFADVVERRDLPCDFVSKHAYTSGPAQHVPFGTYQTLRPASHLLEQFATPSTLLAGTALAGLPVHITEFSSSYRPDNPIHDTAYQAAYLAPVLAAGGDHVASFSYWTLCDVFEEVGIPTAPFHGGFGLLGHRQVRKPVFHLYAFAAALGADVLARGGDHLVTRHPDGRIAALLWQPLDPTRVAEAGHTVRLDLSVAAPQVHVSERHVDAERGNARTAWQAMGSPLAPSARATEDLHAASVPAYRGRAVRAEGGRVVVDVELGRHGIALVEVAPTDPQPAPWLDEGRLLGGPGTKG</sequence>
<keyword evidence="2" id="KW-0378">Hydrolase</keyword>
<dbReference type="Gene3D" id="2.60.40.1500">
    <property type="entry name" value="Glycosyl hydrolase domain, family 39"/>
    <property type="match status" value="1"/>
</dbReference>
<dbReference type="GO" id="GO:0005975">
    <property type="term" value="P:carbohydrate metabolic process"/>
    <property type="evidence" value="ECO:0007669"/>
    <property type="project" value="InterPro"/>
</dbReference>
<name>A0A2U1ZWF6_9MICO</name>
<dbReference type="InterPro" id="IPR049166">
    <property type="entry name" value="GH39_cat"/>
</dbReference>
<dbReference type="SUPFAM" id="SSF51445">
    <property type="entry name" value="(Trans)glycosidases"/>
    <property type="match status" value="1"/>
</dbReference>
<evidence type="ECO:0000256" key="1">
    <source>
        <dbReference type="ARBA" id="ARBA00008875"/>
    </source>
</evidence>
<dbReference type="SUPFAM" id="SSF51011">
    <property type="entry name" value="Glycosyl hydrolase domain"/>
    <property type="match status" value="1"/>
</dbReference>
<feature type="region of interest" description="Disordered" evidence="5">
    <location>
        <begin position="482"/>
        <end position="503"/>
    </location>
</feature>
<dbReference type="InterPro" id="IPR017853">
    <property type="entry name" value="GH"/>
</dbReference>
<organism evidence="7 8">
    <name type="scientific">Serinibacter arcticus</name>
    <dbReference type="NCBI Taxonomy" id="1655435"/>
    <lineage>
        <taxon>Bacteria</taxon>
        <taxon>Bacillati</taxon>
        <taxon>Actinomycetota</taxon>
        <taxon>Actinomycetes</taxon>
        <taxon>Micrococcales</taxon>
        <taxon>Beutenbergiaceae</taxon>
        <taxon>Serinibacter</taxon>
    </lineage>
</organism>
<dbReference type="AlphaFoldDB" id="A0A2U1ZWF6"/>
<accession>A0A2U1ZWF6</accession>
<dbReference type="PANTHER" id="PTHR12631">
    <property type="entry name" value="ALPHA-L-IDURONIDASE"/>
    <property type="match status" value="1"/>
</dbReference>
<dbReference type="Gene3D" id="3.20.20.80">
    <property type="entry name" value="Glycosidases"/>
    <property type="match status" value="1"/>
</dbReference>
<protein>
    <submittedName>
        <fullName evidence="7">Xylan 1,4-beta-xylosidase</fullName>
    </submittedName>
</protein>
<keyword evidence="3" id="KW-0326">Glycosidase</keyword>
<dbReference type="GO" id="GO:0004553">
    <property type="term" value="F:hydrolase activity, hydrolyzing O-glycosyl compounds"/>
    <property type="evidence" value="ECO:0007669"/>
    <property type="project" value="InterPro"/>
</dbReference>
<comment type="caution">
    <text evidence="7">The sequence shown here is derived from an EMBL/GenBank/DDBJ whole genome shotgun (WGS) entry which is preliminary data.</text>
</comment>
<dbReference type="OrthoDB" id="9776971at2"/>
<dbReference type="InterPro" id="IPR051923">
    <property type="entry name" value="Glycosyl_Hydrolase_39"/>
</dbReference>
<evidence type="ECO:0000256" key="5">
    <source>
        <dbReference type="SAM" id="MobiDB-lite"/>
    </source>
</evidence>
<comment type="similarity">
    <text evidence="1">Belongs to the glycosyl hydrolase 39 family.</text>
</comment>
<evidence type="ECO:0000313" key="7">
    <source>
        <dbReference type="EMBL" id="PWD51304.1"/>
    </source>
</evidence>
<proteinExistence type="inferred from homology"/>